<evidence type="ECO:0000259" key="1">
    <source>
        <dbReference type="Pfam" id="PF01261"/>
    </source>
</evidence>
<dbReference type="OrthoDB" id="127676at2"/>
<reference evidence="2 3" key="1">
    <citation type="submission" date="2019-03" db="EMBL/GenBank/DDBJ databases">
        <title>Genomic Encyclopedia of Type Strains, Phase III (KMG-III): the genomes of soil and plant-associated and newly described type strains.</title>
        <authorList>
            <person name="Whitman W."/>
        </authorList>
    </citation>
    <scope>NUCLEOTIDE SEQUENCE [LARGE SCALE GENOMIC DNA]</scope>
    <source>
        <strain evidence="2 3">CGMCC 1.7002</strain>
    </source>
</reference>
<comment type="caution">
    <text evidence="2">The sequence shown here is derived from an EMBL/GenBank/DDBJ whole genome shotgun (WGS) entry which is preliminary data.</text>
</comment>
<gene>
    <name evidence="2" type="ORF">ATL17_1185</name>
</gene>
<dbReference type="PANTHER" id="PTHR12110">
    <property type="entry name" value="HYDROXYPYRUVATE ISOMERASE"/>
    <property type="match status" value="1"/>
</dbReference>
<dbReference type="SUPFAM" id="SSF51658">
    <property type="entry name" value="Xylose isomerase-like"/>
    <property type="match status" value="1"/>
</dbReference>
<feature type="domain" description="Xylose isomerase-like TIM barrel" evidence="1">
    <location>
        <begin position="29"/>
        <end position="280"/>
    </location>
</feature>
<dbReference type="InterPro" id="IPR036237">
    <property type="entry name" value="Xyl_isomerase-like_sf"/>
</dbReference>
<sequence length="312" mass="33943">MENRIGFSVGNYGQQGDLDALGKRIAQQVDMGANFCELNASNLDAVSACRLMPERLAKLKNILARQKIAYSLHAPIAINLMDRPHIEHHLRAAMASLELAAECDAEIMVLHPGRVHPGHWADNASNLLALEAEDLHVLADRAQNLGVTIAYENLNPNRHNIAGTETSYALDLSALANQLSRINHPHLVACFDVSHAQQGATLQGYDVLDKLPDLEPHIGHIHFSDSTGAPATIKWDNDGERLFFGIGDMHAAPGFGTIDFEAIANALKLEKPPGIIIELKGNHYAHSGRQTLAAAQNFAAQLSEEIDNPTHQ</sequence>
<keyword evidence="3" id="KW-1185">Reference proteome</keyword>
<evidence type="ECO:0000313" key="3">
    <source>
        <dbReference type="Proteomes" id="UP000295391"/>
    </source>
</evidence>
<dbReference type="AlphaFoldDB" id="A0A4V3DBM5"/>
<dbReference type="Proteomes" id="UP000295391">
    <property type="component" value="Unassembled WGS sequence"/>
</dbReference>
<dbReference type="InterPro" id="IPR013022">
    <property type="entry name" value="Xyl_isomerase-like_TIM-brl"/>
</dbReference>
<protein>
    <submittedName>
        <fullName evidence="2">Sugar phosphate isomerase/epimerase</fullName>
    </submittedName>
</protein>
<name>A0A4V3DBM5_9HYPH</name>
<organism evidence="2 3">
    <name type="scientific">Maritalea mobilis</name>
    <dbReference type="NCBI Taxonomy" id="483324"/>
    <lineage>
        <taxon>Bacteria</taxon>
        <taxon>Pseudomonadati</taxon>
        <taxon>Pseudomonadota</taxon>
        <taxon>Alphaproteobacteria</taxon>
        <taxon>Hyphomicrobiales</taxon>
        <taxon>Devosiaceae</taxon>
        <taxon>Maritalea</taxon>
    </lineage>
</organism>
<dbReference type="InterPro" id="IPR050312">
    <property type="entry name" value="IolE/XylAMocC-like"/>
</dbReference>
<dbReference type="GO" id="GO:0016853">
    <property type="term" value="F:isomerase activity"/>
    <property type="evidence" value="ECO:0007669"/>
    <property type="project" value="UniProtKB-KW"/>
</dbReference>
<dbReference type="RefSeq" id="WP_133571814.1">
    <property type="nucleotide sequence ID" value="NZ_SNYR01000001.1"/>
</dbReference>
<dbReference type="Gene3D" id="3.20.20.150">
    <property type="entry name" value="Divalent-metal-dependent TIM barrel enzymes"/>
    <property type="match status" value="1"/>
</dbReference>
<accession>A0A4V3DBM5</accession>
<dbReference type="PANTHER" id="PTHR12110:SF53">
    <property type="entry name" value="BLR5974 PROTEIN"/>
    <property type="match status" value="1"/>
</dbReference>
<evidence type="ECO:0000313" key="2">
    <source>
        <dbReference type="EMBL" id="TDQ67178.1"/>
    </source>
</evidence>
<proteinExistence type="predicted"/>
<dbReference type="Pfam" id="PF01261">
    <property type="entry name" value="AP_endonuc_2"/>
    <property type="match status" value="1"/>
</dbReference>
<keyword evidence="2" id="KW-0413">Isomerase</keyword>
<dbReference type="EMBL" id="SNYR01000001">
    <property type="protein sequence ID" value="TDQ67178.1"/>
    <property type="molecule type" value="Genomic_DNA"/>
</dbReference>